<reference evidence="2 3" key="1">
    <citation type="submission" date="2020-04" db="EMBL/GenBank/DDBJ databases">
        <authorList>
            <person name="Yoon J."/>
        </authorList>
    </citation>
    <scope>NUCLEOTIDE SEQUENCE [LARGE SCALE GENOMIC DNA]</scope>
    <source>
        <strain evidence="2 3">KMU-166</strain>
    </source>
</reference>
<sequence>MKKSVLAIALFGAAFAHADYQFEAGAFVGQGDISQGNNEVDFDTFGVLGALHFAPVDTSKGPLAEAAFLSRSSSINFGFTSIEPDFDNADDLDTFSFGGRAVTAQNVILEAGYSTTEYGDEESDSVRIGAGTYLTPNADVVVSYQTSDDDSVDEDRLGVDFHGVNSLMQGASFAYDLSLAYIDGDSDNGHAIGVGGTYYFNPAFGIGLSAELEEVGDIDSDTVTLDLSYFPQPNLQLVAAYFDQDAVLETEGVLIGASLRF</sequence>
<dbReference type="SUPFAM" id="SSF56935">
    <property type="entry name" value="Porins"/>
    <property type="match status" value="1"/>
</dbReference>
<evidence type="ECO:0000313" key="2">
    <source>
        <dbReference type="EMBL" id="NKI17550.1"/>
    </source>
</evidence>
<keyword evidence="1" id="KW-0732">Signal</keyword>
<dbReference type="RefSeq" id="WP_168450107.1">
    <property type="nucleotide sequence ID" value="NZ_JAAWWK010000003.1"/>
</dbReference>
<proteinExistence type="predicted"/>
<name>A0ABX1GF30_9GAMM</name>
<dbReference type="Proteomes" id="UP000765845">
    <property type="component" value="Unassembled WGS sequence"/>
</dbReference>
<dbReference type="EMBL" id="JAAWWK010000003">
    <property type="protein sequence ID" value="NKI17550.1"/>
    <property type="molecule type" value="Genomic_DNA"/>
</dbReference>
<feature type="signal peptide" evidence="1">
    <location>
        <begin position="1"/>
        <end position="18"/>
    </location>
</feature>
<dbReference type="Pfam" id="PF16956">
    <property type="entry name" value="Porin_7"/>
    <property type="match status" value="1"/>
</dbReference>
<accession>A0ABX1GF30</accession>
<dbReference type="InterPro" id="IPR031593">
    <property type="entry name" value="Porin_7"/>
</dbReference>
<keyword evidence="3" id="KW-1185">Reference proteome</keyword>
<gene>
    <name evidence="2" type="ORF">HCU74_08980</name>
</gene>
<protein>
    <submittedName>
        <fullName evidence="2">Porin</fullName>
    </submittedName>
</protein>
<comment type="caution">
    <text evidence="2">The sequence shown here is derived from an EMBL/GenBank/DDBJ whole genome shotgun (WGS) entry which is preliminary data.</text>
</comment>
<evidence type="ECO:0000313" key="3">
    <source>
        <dbReference type="Proteomes" id="UP000765845"/>
    </source>
</evidence>
<evidence type="ECO:0000256" key="1">
    <source>
        <dbReference type="SAM" id="SignalP"/>
    </source>
</evidence>
<feature type="chain" id="PRO_5046915102" evidence="1">
    <location>
        <begin position="19"/>
        <end position="261"/>
    </location>
</feature>
<organism evidence="2 3">
    <name type="scientific">Spongiibacter thalassae</name>
    <dbReference type="NCBI Taxonomy" id="2721624"/>
    <lineage>
        <taxon>Bacteria</taxon>
        <taxon>Pseudomonadati</taxon>
        <taxon>Pseudomonadota</taxon>
        <taxon>Gammaproteobacteria</taxon>
        <taxon>Cellvibrionales</taxon>
        <taxon>Spongiibacteraceae</taxon>
        <taxon>Spongiibacter</taxon>
    </lineage>
</organism>